<comment type="similarity">
    <text evidence="2">Belongs to the PpiC/parvulin rotamase family.</text>
</comment>
<evidence type="ECO:0000313" key="12">
    <source>
        <dbReference type="Proteomes" id="UP000294721"/>
    </source>
</evidence>
<keyword evidence="6 7" id="KW-0413">Isomerase</keyword>
<proteinExistence type="inferred from homology"/>
<evidence type="ECO:0000313" key="11">
    <source>
        <dbReference type="EMBL" id="UOO80271.1"/>
    </source>
</evidence>
<evidence type="ECO:0000256" key="1">
    <source>
        <dbReference type="ARBA" id="ARBA00000971"/>
    </source>
</evidence>
<dbReference type="Gene3D" id="3.10.50.40">
    <property type="match status" value="1"/>
</dbReference>
<protein>
    <recommendedName>
        <fullName evidence="3">peptidylprolyl isomerase</fullName>
        <ecNumber evidence="3">5.2.1.8</ecNumber>
    </recommendedName>
</protein>
<evidence type="ECO:0000256" key="6">
    <source>
        <dbReference type="ARBA" id="ARBA00023235"/>
    </source>
</evidence>
<dbReference type="InterPro" id="IPR046357">
    <property type="entry name" value="PPIase_dom_sf"/>
</dbReference>
<evidence type="ECO:0000256" key="4">
    <source>
        <dbReference type="ARBA" id="ARBA00022729"/>
    </source>
</evidence>
<sequence length="291" mass="32156">MKKTYLTSALMLAAFSGSLMAQTLVTVNGTKIDSKEIDAQVKMLQSQSNGQLQDSPALRQNLTQRQVTQTLVTQEARRLKLEQSSQYKQALEQARAAAKQDGSDKQPNFKQQWAVYEGDLLAQAYMAHVLTNNPVTDSDVQRAYTDFSNFYKGSQEVQLGEILTRSSADAQKAEADLKAKKSFQTVARQYTIDPQGKQNGGIAQNYVRLKDLEQGAPVVYGAVKDLRKGAYTAPLQSNDGLYAIFYVNDKRAVKLPTFDEAKQGLAQDLQTARIDQAVAALYQKADIKSAN</sequence>
<dbReference type="InterPro" id="IPR027304">
    <property type="entry name" value="Trigger_fact/SurA_dom_sf"/>
</dbReference>
<dbReference type="EC" id="5.2.1.8" evidence="3"/>
<dbReference type="Pfam" id="PF13145">
    <property type="entry name" value="Rotamase_2"/>
    <property type="match status" value="1"/>
</dbReference>
<reference evidence="11" key="2">
    <citation type="submission" date="2021-12" db="EMBL/GenBank/DDBJ databases">
        <authorList>
            <person name="Veyrier F.J."/>
        </authorList>
    </citation>
    <scope>NUCLEOTIDE SEQUENCE</scope>
    <source>
        <strain evidence="11">1258/02</strain>
    </source>
</reference>
<keyword evidence="5 7" id="KW-0697">Rotamase</keyword>
<dbReference type="AlphaFoldDB" id="A0AAE9GWD2"/>
<dbReference type="Proteomes" id="UP000294721">
    <property type="component" value="Unassembled WGS sequence"/>
</dbReference>
<reference evidence="11" key="3">
    <citation type="journal article" date="2022" name="Res Sq">
        <title>Evolution of multicellular longitudinally dividing oral cavity symbionts (Neisseriaceae).</title>
        <authorList>
            <person name="Nyongesa S."/>
            <person name="Weber P."/>
            <person name="Bernet E."/>
            <person name="Pullido F."/>
            <person name="Nieckarz M."/>
            <person name="Delaby M."/>
            <person name="Nieves C."/>
            <person name="Viehboeck T."/>
            <person name="Krause N."/>
            <person name="Rivera-Millot A."/>
            <person name="Nakamura A."/>
            <person name="Vischer N."/>
            <person name="VanNieuwenhze M."/>
            <person name="Brun Y."/>
            <person name="Cava F."/>
            <person name="Bulgheresi S."/>
            <person name="Veyrier F."/>
        </authorList>
    </citation>
    <scope>NUCLEOTIDE SEQUENCE</scope>
    <source>
        <strain evidence="11">1258/02</strain>
    </source>
</reference>
<comment type="catalytic activity">
    <reaction evidence="1">
        <text>[protein]-peptidylproline (omega=180) = [protein]-peptidylproline (omega=0)</text>
        <dbReference type="Rhea" id="RHEA:16237"/>
        <dbReference type="Rhea" id="RHEA-COMP:10747"/>
        <dbReference type="Rhea" id="RHEA-COMP:10748"/>
        <dbReference type="ChEBI" id="CHEBI:83833"/>
        <dbReference type="ChEBI" id="CHEBI:83834"/>
        <dbReference type="EC" id="5.2.1.8"/>
    </reaction>
</comment>
<evidence type="ECO:0000313" key="10">
    <source>
        <dbReference type="EMBL" id="TCP06391.1"/>
    </source>
</evidence>
<evidence type="ECO:0000313" key="13">
    <source>
        <dbReference type="Proteomes" id="UP000829756"/>
    </source>
</evidence>
<evidence type="ECO:0000256" key="5">
    <source>
        <dbReference type="ARBA" id="ARBA00023110"/>
    </source>
</evidence>
<evidence type="ECO:0000259" key="9">
    <source>
        <dbReference type="PROSITE" id="PS50198"/>
    </source>
</evidence>
<feature type="chain" id="PRO_5042077857" description="peptidylprolyl isomerase" evidence="8">
    <location>
        <begin position="22"/>
        <end position="291"/>
    </location>
</feature>
<evidence type="ECO:0000256" key="2">
    <source>
        <dbReference type="ARBA" id="ARBA00007656"/>
    </source>
</evidence>
<dbReference type="PROSITE" id="PS50198">
    <property type="entry name" value="PPIC_PPIASE_2"/>
    <property type="match status" value="1"/>
</dbReference>
<keyword evidence="4 8" id="KW-0732">Signal</keyword>
<dbReference type="SUPFAM" id="SSF109998">
    <property type="entry name" value="Triger factor/SurA peptide-binding domain-like"/>
    <property type="match status" value="1"/>
</dbReference>
<evidence type="ECO:0000256" key="7">
    <source>
        <dbReference type="PROSITE-ProRule" id="PRU00278"/>
    </source>
</evidence>
<organism evidence="11 13">
    <name type="scientific">Uruburuella suis</name>
    <dbReference type="NCBI Taxonomy" id="252130"/>
    <lineage>
        <taxon>Bacteria</taxon>
        <taxon>Pseudomonadati</taxon>
        <taxon>Pseudomonadota</taxon>
        <taxon>Betaproteobacteria</taxon>
        <taxon>Neisseriales</taxon>
        <taxon>Neisseriaceae</taxon>
        <taxon>Uruburuella</taxon>
    </lineage>
</organism>
<dbReference type="GO" id="GO:0003755">
    <property type="term" value="F:peptidyl-prolyl cis-trans isomerase activity"/>
    <property type="evidence" value="ECO:0007669"/>
    <property type="project" value="UniProtKB-KW"/>
</dbReference>
<dbReference type="PANTHER" id="PTHR47245:SF1">
    <property type="entry name" value="FOLDASE PROTEIN PRSA"/>
    <property type="match status" value="1"/>
</dbReference>
<dbReference type="EMBL" id="SLXE01000012">
    <property type="protein sequence ID" value="TCP06391.1"/>
    <property type="molecule type" value="Genomic_DNA"/>
</dbReference>
<dbReference type="InterPro" id="IPR050245">
    <property type="entry name" value="PrsA_foldase"/>
</dbReference>
<name>A0AAE9GWD2_9NEIS</name>
<evidence type="ECO:0000256" key="8">
    <source>
        <dbReference type="SAM" id="SignalP"/>
    </source>
</evidence>
<dbReference type="SUPFAM" id="SSF54534">
    <property type="entry name" value="FKBP-like"/>
    <property type="match status" value="1"/>
</dbReference>
<dbReference type="RefSeq" id="WP_132953775.1">
    <property type="nucleotide sequence ID" value="NZ_CALJUB010000175.1"/>
</dbReference>
<gene>
    <name evidence="10" type="ORF">EV680_11217</name>
    <name evidence="11" type="ORF">LVJ78_04475</name>
</gene>
<evidence type="ECO:0000256" key="3">
    <source>
        <dbReference type="ARBA" id="ARBA00013194"/>
    </source>
</evidence>
<feature type="domain" description="PpiC" evidence="9">
    <location>
        <begin position="154"/>
        <end position="248"/>
    </location>
</feature>
<dbReference type="EMBL" id="CP091507">
    <property type="protein sequence ID" value="UOO80271.1"/>
    <property type="molecule type" value="Genomic_DNA"/>
</dbReference>
<dbReference type="PANTHER" id="PTHR47245">
    <property type="entry name" value="PEPTIDYLPROLYL ISOMERASE"/>
    <property type="match status" value="1"/>
</dbReference>
<keyword evidence="12" id="KW-1185">Reference proteome</keyword>
<dbReference type="KEGG" id="usu:LVJ78_04475"/>
<dbReference type="InterPro" id="IPR000297">
    <property type="entry name" value="PPIase_PpiC"/>
</dbReference>
<feature type="signal peptide" evidence="8">
    <location>
        <begin position="1"/>
        <end position="21"/>
    </location>
</feature>
<dbReference type="Gene3D" id="1.10.8.1040">
    <property type="match status" value="1"/>
</dbReference>
<reference evidence="10 12" key="1">
    <citation type="submission" date="2019-03" db="EMBL/GenBank/DDBJ databases">
        <title>Genomic Encyclopedia of Type Strains, Phase IV (KMG-IV): sequencing the most valuable type-strain genomes for metagenomic binning, comparative biology and taxonomic classification.</title>
        <authorList>
            <person name="Goeker M."/>
        </authorList>
    </citation>
    <scope>NUCLEOTIDE SEQUENCE [LARGE SCALE GENOMIC DNA]</scope>
    <source>
        <strain evidence="10 12">DSM 17474</strain>
    </source>
</reference>
<dbReference type="Proteomes" id="UP000829756">
    <property type="component" value="Chromosome"/>
</dbReference>
<accession>A0AAE9GWD2</accession>